<dbReference type="GO" id="GO:0005524">
    <property type="term" value="F:ATP binding"/>
    <property type="evidence" value="ECO:0007669"/>
    <property type="project" value="UniProtKB-KW"/>
</dbReference>
<keyword evidence="3" id="KW-0436">Ligase</keyword>
<sequence>MNLQNTMDWLAHRAAVSPEATALIEAEDGEKWTYADLDSAVEETAGRLAGLGLRAGDHLGVLMETRMASVRLVHAAMRLGCVLVPLNVRLAKPELRRQASHTDLSALVCEAETESMAREIPGDVPVASVDPSPKTTLIECERVEFVPKQWSHDDPQVMLFTSGTTGNPKAVVLTMGNLFASATASAFRLGVLPGDRWHLCLSTYHMGGLAPLLRSALYGAAVVVQTGTGFDPEETLENVRKHDATGISLVPTMLRRMFDSEAPEHSAGSSRLDTLRFVLLGGAPARDELIRECEARNVPVCPTYGMTETASQIATARPAEAFAHLGTVGRPLMFAEITVLDENGAPVSRGTAGELVVSGPTVMAGYYGNPDATKEAFGEHGLHTGDVGYRDEGGRIWVLNRRSDRIVTGGENVHPGEVVAVLRDHPAVREVAVVGVEDAEWGERVGALVVPVGGETVSFESVREFCDGRLAGYKHPKLLETTDELPRTASGTIDRDAVRKRLR</sequence>
<dbReference type="InterPro" id="IPR045851">
    <property type="entry name" value="AMP-bd_C_sf"/>
</dbReference>
<dbReference type="EMBL" id="BAABKX010000015">
    <property type="protein sequence ID" value="GAA5055504.1"/>
    <property type="molecule type" value="Genomic_DNA"/>
</dbReference>
<dbReference type="PANTHER" id="PTHR43201:SF5">
    <property type="entry name" value="MEDIUM-CHAIN ACYL-COA LIGASE ACSF2, MITOCHONDRIAL"/>
    <property type="match status" value="1"/>
</dbReference>
<name>A0AAV3UKS4_9EURY</name>
<evidence type="ECO:0000313" key="8">
    <source>
        <dbReference type="EMBL" id="GAA5055504.1"/>
    </source>
</evidence>
<dbReference type="GO" id="GO:0008756">
    <property type="term" value="F:o-succinylbenzoate-CoA ligase activity"/>
    <property type="evidence" value="ECO:0007669"/>
    <property type="project" value="InterPro"/>
</dbReference>
<dbReference type="PANTHER" id="PTHR43201">
    <property type="entry name" value="ACYL-COA SYNTHETASE"/>
    <property type="match status" value="1"/>
</dbReference>
<proteinExistence type="inferred from homology"/>
<dbReference type="Gene3D" id="3.30.300.30">
    <property type="match status" value="1"/>
</dbReference>
<dbReference type="Proteomes" id="UP001501729">
    <property type="component" value="Unassembled WGS sequence"/>
</dbReference>
<dbReference type="GO" id="GO:0006631">
    <property type="term" value="P:fatty acid metabolic process"/>
    <property type="evidence" value="ECO:0007669"/>
    <property type="project" value="TreeGrafter"/>
</dbReference>
<evidence type="ECO:0000259" key="7">
    <source>
        <dbReference type="Pfam" id="PF13193"/>
    </source>
</evidence>
<evidence type="ECO:0000259" key="6">
    <source>
        <dbReference type="Pfam" id="PF00501"/>
    </source>
</evidence>
<dbReference type="GO" id="GO:0009234">
    <property type="term" value="P:menaquinone biosynthetic process"/>
    <property type="evidence" value="ECO:0007669"/>
    <property type="project" value="UniProtKB-KW"/>
</dbReference>
<feature type="domain" description="AMP-dependent synthetase/ligase" evidence="6">
    <location>
        <begin position="11"/>
        <end position="367"/>
    </location>
</feature>
<protein>
    <submittedName>
        <fullName evidence="8">Class I adenylate-forming enzyme family protein</fullName>
    </submittedName>
</protein>
<dbReference type="RefSeq" id="WP_227774432.1">
    <property type="nucleotide sequence ID" value="NZ_BAABKX010000015.1"/>
</dbReference>
<keyword evidence="5" id="KW-0067">ATP-binding</keyword>
<keyword evidence="2" id="KW-0474">Menaquinone biosynthesis</keyword>
<dbReference type="Pfam" id="PF13193">
    <property type="entry name" value="AMP-binding_C"/>
    <property type="match status" value="1"/>
</dbReference>
<evidence type="ECO:0000256" key="1">
    <source>
        <dbReference type="ARBA" id="ARBA00006432"/>
    </source>
</evidence>
<comment type="caution">
    <text evidence="8">The sequence shown here is derived from an EMBL/GenBank/DDBJ whole genome shotgun (WGS) entry which is preliminary data.</text>
</comment>
<feature type="domain" description="AMP-binding enzyme C-terminal" evidence="7">
    <location>
        <begin position="420"/>
        <end position="491"/>
    </location>
</feature>
<dbReference type="InterPro" id="IPR025110">
    <property type="entry name" value="AMP-bd_C"/>
</dbReference>
<evidence type="ECO:0000256" key="5">
    <source>
        <dbReference type="ARBA" id="ARBA00022840"/>
    </source>
</evidence>
<evidence type="ECO:0000256" key="2">
    <source>
        <dbReference type="ARBA" id="ARBA00022428"/>
    </source>
</evidence>
<dbReference type="InterPro" id="IPR010192">
    <property type="entry name" value="MenE"/>
</dbReference>
<reference evidence="8 9" key="1">
    <citation type="journal article" date="2019" name="Int. J. Syst. Evol. Microbiol.">
        <title>The Global Catalogue of Microorganisms (GCM) 10K type strain sequencing project: providing services to taxonomists for standard genome sequencing and annotation.</title>
        <authorList>
            <consortium name="The Broad Institute Genomics Platform"/>
            <consortium name="The Broad Institute Genome Sequencing Center for Infectious Disease"/>
            <person name="Wu L."/>
            <person name="Ma J."/>
        </authorList>
    </citation>
    <scope>NUCLEOTIDE SEQUENCE [LARGE SCALE GENOMIC DNA]</scope>
    <source>
        <strain evidence="8 9">JCM 17504</strain>
    </source>
</reference>
<dbReference type="InterPro" id="IPR042099">
    <property type="entry name" value="ANL_N_sf"/>
</dbReference>
<dbReference type="AlphaFoldDB" id="A0AAV3UKS4"/>
<dbReference type="PROSITE" id="PS00455">
    <property type="entry name" value="AMP_BINDING"/>
    <property type="match status" value="1"/>
</dbReference>
<dbReference type="Gene3D" id="3.40.50.12780">
    <property type="entry name" value="N-terminal domain of ligase-like"/>
    <property type="match status" value="1"/>
</dbReference>
<dbReference type="NCBIfam" id="TIGR01923">
    <property type="entry name" value="menE"/>
    <property type="match status" value="1"/>
</dbReference>
<dbReference type="SUPFAM" id="SSF56801">
    <property type="entry name" value="Acetyl-CoA synthetase-like"/>
    <property type="match status" value="1"/>
</dbReference>
<evidence type="ECO:0000256" key="4">
    <source>
        <dbReference type="ARBA" id="ARBA00022741"/>
    </source>
</evidence>
<evidence type="ECO:0000256" key="3">
    <source>
        <dbReference type="ARBA" id="ARBA00022598"/>
    </source>
</evidence>
<gene>
    <name evidence="8" type="ORF">GCM10025751_35200</name>
</gene>
<comment type="similarity">
    <text evidence="1">Belongs to the ATP-dependent AMP-binding enzyme family.</text>
</comment>
<dbReference type="Pfam" id="PF00501">
    <property type="entry name" value="AMP-binding"/>
    <property type="match status" value="1"/>
</dbReference>
<keyword evidence="4" id="KW-0547">Nucleotide-binding</keyword>
<dbReference type="GeneID" id="68614617"/>
<dbReference type="InterPro" id="IPR020845">
    <property type="entry name" value="AMP-binding_CS"/>
</dbReference>
<dbReference type="GO" id="GO:0031956">
    <property type="term" value="F:medium-chain fatty acid-CoA ligase activity"/>
    <property type="evidence" value="ECO:0007669"/>
    <property type="project" value="TreeGrafter"/>
</dbReference>
<organism evidence="8 9">
    <name type="scientific">Haladaptatus pallidirubidus</name>
    <dbReference type="NCBI Taxonomy" id="1008152"/>
    <lineage>
        <taxon>Archaea</taxon>
        <taxon>Methanobacteriati</taxon>
        <taxon>Methanobacteriota</taxon>
        <taxon>Stenosarchaea group</taxon>
        <taxon>Halobacteria</taxon>
        <taxon>Halobacteriales</taxon>
        <taxon>Haladaptataceae</taxon>
        <taxon>Haladaptatus</taxon>
    </lineage>
</organism>
<evidence type="ECO:0000313" key="9">
    <source>
        <dbReference type="Proteomes" id="UP001501729"/>
    </source>
</evidence>
<dbReference type="InterPro" id="IPR000873">
    <property type="entry name" value="AMP-dep_synth/lig_dom"/>
</dbReference>
<keyword evidence="9" id="KW-1185">Reference proteome</keyword>
<accession>A0AAV3UKS4</accession>